<feature type="domain" description="Plastocyanin-like" evidence="6">
    <location>
        <begin position="31"/>
        <end position="157"/>
    </location>
</feature>
<protein>
    <recommendedName>
        <fullName evidence="9">L-ascorbate oxidase</fullName>
    </recommendedName>
</protein>
<feature type="signal peptide" evidence="3">
    <location>
        <begin position="1"/>
        <end position="20"/>
    </location>
</feature>
<accession>A0ABD3DD44</accession>
<dbReference type="InterPro" id="IPR001117">
    <property type="entry name" value="Cu-oxidase_2nd"/>
</dbReference>
<evidence type="ECO:0008006" key="9">
    <source>
        <dbReference type="Google" id="ProtNLM"/>
    </source>
</evidence>
<dbReference type="PANTHER" id="PTHR11709:SF115">
    <property type="entry name" value="OS07G0119400 PROTEIN"/>
    <property type="match status" value="1"/>
</dbReference>
<gene>
    <name evidence="7" type="ORF">CASFOL_015228</name>
</gene>
<evidence type="ECO:0000313" key="7">
    <source>
        <dbReference type="EMBL" id="KAL3640260.1"/>
    </source>
</evidence>
<dbReference type="SUPFAM" id="SSF49503">
    <property type="entry name" value="Cupredoxins"/>
    <property type="match status" value="3"/>
</dbReference>
<dbReference type="Pfam" id="PF07732">
    <property type="entry name" value="Cu-oxidase_3"/>
    <property type="match status" value="1"/>
</dbReference>
<feature type="chain" id="PRO_5044846492" description="L-ascorbate oxidase" evidence="3">
    <location>
        <begin position="21"/>
        <end position="538"/>
    </location>
</feature>
<dbReference type="AlphaFoldDB" id="A0ABD3DD44"/>
<keyword evidence="8" id="KW-1185">Reference proteome</keyword>
<evidence type="ECO:0000259" key="5">
    <source>
        <dbReference type="Pfam" id="PF07731"/>
    </source>
</evidence>
<evidence type="ECO:0000259" key="4">
    <source>
        <dbReference type="Pfam" id="PF00394"/>
    </source>
</evidence>
<comment type="similarity">
    <text evidence="1">Belongs to the multicopper oxidase family.</text>
</comment>
<evidence type="ECO:0000256" key="1">
    <source>
        <dbReference type="ARBA" id="ARBA00010609"/>
    </source>
</evidence>
<keyword evidence="3" id="KW-0732">Signal</keyword>
<proteinExistence type="inferred from homology"/>
<dbReference type="InterPro" id="IPR045087">
    <property type="entry name" value="Cu-oxidase_fam"/>
</dbReference>
<dbReference type="Proteomes" id="UP001632038">
    <property type="component" value="Unassembled WGS sequence"/>
</dbReference>
<dbReference type="EMBL" id="JAVIJP010000017">
    <property type="protein sequence ID" value="KAL3640260.1"/>
    <property type="molecule type" value="Genomic_DNA"/>
</dbReference>
<feature type="domain" description="Plastocyanin-like" evidence="5">
    <location>
        <begin position="388"/>
        <end position="527"/>
    </location>
</feature>
<sequence>MGLLYLVSILALCLVLMVKAEDPYRNYDWTVSYGNISINGISGHVQVIMINGTFPGPPIECNTNDNLIININNTLDEPFLLTCLVSVDKLEQLLNGIKQRKNSWQDGVLGTNCPIPPGKNFTYKLQVKDQIGSYTYFPSTAMHKAVGGFGPLNVMQRARIPIPYEKPAGNYSLLIGDWYNKTHKDLQRILDSGNALPDPIALLINGQRGYTFNGEPNKTYMFRVSNIGSSTHINFGIQGHKLKLIEVEGSHTVPNMFNSLDIYVGQSMAFMVTFDQPSNVSYHIVASSTFKKGTPLNVTGVLRYGNSKANASGPIPIGPTGDLTWSINQARSIRWNLTANAARPNPQGSYKYWTVNVTKTITLENSGLNVEGKQRYAVNNISYINPPTPLKLADYFNITIVYNTSFTVNASLSGAYKKGTYVIPAELRTFYEIVFQNNRLTVETWHLDGYDFWVVGMGIGKWTPASRNGTDGYNLNDAHTRHTVQVYPKCWTAIYVALDNEGMWNLRSAIWAKQYLGQQLYMRVFNPEPKEKIPLTIY</sequence>
<dbReference type="Gene3D" id="2.60.40.420">
    <property type="entry name" value="Cupredoxins - blue copper proteins"/>
    <property type="match status" value="3"/>
</dbReference>
<reference evidence="8" key="1">
    <citation type="journal article" date="2024" name="IScience">
        <title>Strigolactones Initiate the Formation of Haustorium-like Structures in Castilleja.</title>
        <authorList>
            <person name="Buerger M."/>
            <person name="Peterson D."/>
            <person name="Chory J."/>
        </authorList>
    </citation>
    <scope>NUCLEOTIDE SEQUENCE [LARGE SCALE GENOMIC DNA]</scope>
</reference>
<organism evidence="7 8">
    <name type="scientific">Castilleja foliolosa</name>
    <dbReference type="NCBI Taxonomy" id="1961234"/>
    <lineage>
        <taxon>Eukaryota</taxon>
        <taxon>Viridiplantae</taxon>
        <taxon>Streptophyta</taxon>
        <taxon>Embryophyta</taxon>
        <taxon>Tracheophyta</taxon>
        <taxon>Spermatophyta</taxon>
        <taxon>Magnoliopsida</taxon>
        <taxon>eudicotyledons</taxon>
        <taxon>Gunneridae</taxon>
        <taxon>Pentapetalae</taxon>
        <taxon>asterids</taxon>
        <taxon>lamiids</taxon>
        <taxon>Lamiales</taxon>
        <taxon>Orobanchaceae</taxon>
        <taxon>Pedicularideae</taxon>
        <taxon>Castillejinae</taxon>
        <taxon>Castilleja</taxon>
    </lineage>
</organism>
<evidence type="ECO:0000256" key="3">
    <source>
        <dbReference type="SAM" id="SignalP"/>
    </source>
</evidence>
<evidence type="ECO:0000256" key="2">
    <source>
        <dbReference type="ARBA" id="ARBA00023180"/>
    </source>
</evidence>
<dbReference type="InterPro" id="IPR008972">
    <property type="entry name" value="Cupredoxin"/>
</dbReference>
<dbReference type="InterPro" id="IPR011706">
    <property type="entry name" value="Cu-oxidase_C"/>
</dbReference>
<evidence type="ECO:0000313" key="8">
    <source>
        <dbReference type="Proteomes" id="UP001632038"/>
    </source>
</evidence>
<feature type="domain" description="Plastocyanin-like" evidence="4">
    <location>
        <begin position="171"/>
        <end position="306"/>
    </location>
</feature>
<comment type="caution">
    <text evidence="7">The sequence shown here is derived from an EMBL/GenBank/DDBJ whole genome shotgun (WGS) entry which is preliminary data.</text>
</comment>
<keyword evidence="2" id="KW-0325">Glycoprotein</keyword>
<evidence type="ECO:0000259" key="6">
    <source>
        <dbReference type="Pfam" id="PF07732"/>
    </source>
</evidence>
<dbReference type="InterPro" id="IPR011707">
    <property type="entry name" value="Cu-oxidase-like_N"/>
</dbReference>
<dbReference type="Pfam" id="PF07731">
    <property type="entry name" value="Cu-oxidase_2"/>
    <property type="match status" value="1"/>
</dbReference>
<dbReference type="PANTHER" id="PTHR11709">
    <property type="entry name" value="MULTI-COPPER OXIDASE"/>
    <property type="match status" value="1"/>
</dbReference>
<name>A0ABD3DD44_9LAMI</name>
<dbReference type="Pfam" id="PF00394">
    <property type="entry name" value="Cu-oxidase"/>
    <property type="match status" value="1"/>
</dbReference>